<organism evidence="1">
    <name type="scientific">Tetraodon nigroviridis</name>
    <name type="common">Spotted green pufferfish</name>
    <name type="synonym">Chelonodon nigroviridis</name>
    <dbReference type="NCBI Taxonomy" id="99883"/>
    <lineage>
        <taxon>Eukaryota</taxon>
        <taxon>Metazoa</taxon>
        <taxon>Chordata</taxon>
        <taxon>Craniata</taxon>
        <taxon>Vertebrata</taxon>
        <taxon>Euteleostomi</taxon>
        <taxon>Actinopterygii</taxon>
        <taxon>Neopterygii</taxon>
        <taxon>Teleostei</taxon>
        <taxon>Neoteleostei</taxon>
        <taxon>Acanthomorphata</taxon>
        <taxon>Eupercaria</taxon>
        <taxon>Tetraodontiformes</taxon>
        <taxon>Tetradontoidea</taxon>
        <taxon>Tetraodontidae</taxon>
        <taxon>Tetraodon</taxon>
    </lineage>
</organism>
<reference evidence="1" key="2">
    <citation type="submission" date="2004-02" db="EMBL/GenBank/DDBJ databases">
        <authorList>
            <consortium name="Genoscope"/>
            <consortium name="Whitehead Institute Centre for Genome Research"/>
        </authorList>
    </citation>
    <scope>NUCLEOTIDE SEQUENCE</scope>
</reference>
<dbReference type="AlphaFoldDB" id="Q4SAG5"/>
<protein>
    <submittedName>
        <fullName evidence="1">(spotted green pufferfish) hypothetical protein</fullName>
    </submittedName>
</protein>
<proteinExistence type="predicted"/>
<name>Q4SAG5_TETNG</name>
<dbReference type="EMBL" id="CAAE01014685">
    <property type="protein sequence ID" value="CAG02367.1"/>
    <property type="molecule type" value="Genomic_DNA"/>
</dbReference>
<accession>Q4SAG5</accession>
<gene>
    <name evidence="1" type="ORF">GSTENG00021464001</name>
</gene>
<feature type="non-terminal residue" evidence="1">
    <location>
        <position position="1"/>
    </location>
</feature>
<sequence>SLLWRNSTPIMIEVVLLPDCCYGDEWPPKRLQSSNKMLCCCQDGPSSRFQGRRSHTHHPVI</sequence>
<evidence type="ECO:0000313" key="1">
    <source>
        <dbReference type="EMBL" id="CAG02367.1"/>
    </source>
</evidence>
<comment type="caution">
    <text evidence="1">The sequence shown here is derived from an EMBL/GenBank/DDBJ whole genome shotgun (WGS) entry which is preliminary data.</text>
</comment>
<dbReference type="KEGG" id="tng:GSTEN00021464G001"/>
<reference evidence="1" key="1">
    <citation type="journal article" date="2004" name="Nature">
        <title>Genome duplication in the teleost fish Tetraodon nigroviridis reveals the early vertebrate proto-karyotype.</title>
        <authorList>
            <person name="Jaillon O."/>
            <person name="Aury J.-M."/>
            <person name="Brunet F."/>
            <person name="Petit J.-L."/>
            <person name="Stange-Thomann N."/>
            <person name="Mauceli E."/>
            <person name="Bouneau L."/>
            <person name="Fischer C."/>
            <person name="Ozouf-Costaz C."/>
            <person name="Bernot A."/>
            <person name="Nicaud S."/>
            <person name="Jaffe D."/>
            <person name="Fisher S."/>
            <person name="Lutfalla G."/>
            <person name="Dossat C."/>
            <person name="Segurens B."/>
            <person name="Dasilva C."/>
            <person name="Salanoubat M."/>
            <person name="Levy M."/>
            <person name="Boudet N."/>
            <person name="Castellano S."/>
            <person name="Anthouard V."/>
            <person name="Jubin C."/>
            <person name="Castelli V."/>
            <person name="Katinka M."/>
            <person name="Vacherie B."/>
            <person name="Biemont C."/>
            <person name="Skalli Z."/>
            <person name="Cattolico L."/>
            <person name="Poulain J."/>
            <person name="De Berardinis V."/>
            <person name="Cruaud C."/>
            <person name="Duprat S."/>
            <person name="Brottier P."/>
            <person name="Coutanceau J.-P."/>
            <person name="Gouzy J."/>
            <person name="Parra G."/>
            <person name="Lardier G."/>
            <person name="Chapple C."/>
            <person name="McKernan K.J."/>
            <person name="McEwan P."/>
            <person name="Bosak S."/>
            <person name="Kellis M."/>
            <person name="Volff J.-N."/>
            <person name="Guigo R."/>
            <person name="Zody M.C."/>
            <person name="Mesirov J."/>
            <person name="Lindblad-Toh K."/>
            <person name="Birren B."/>
            <person name="Nusbaum C."/>
            <person name="Kahn D."/>
            <person name="Robinson-Rechavi M."/>
            <person name="Laudet V."/>
            <person name="Schachter V."/>
            <person name="Quetier F."/>
            <person name="Saurin W."/>
            <person name="Scarpelli C."/>
            <person name="Wincker P."/>
            <person name="Lander E.S."/>
            <person name="Weissenbach J."/>
            <person name="Roest Crollius H."/>
        </authorList>
    </citation>
    <scope>NUCLEOTIDE SEQUENCE [LARGE SCALE GENOMIC DNA]</scope>
</reference>